<reference evidence="2" key="1">
    <citation type="submission" date="2022-11" db="UniProtKB">
        <authorList>
            <consortium name="WormBaseParasite"/>
        </authorList>
    </citation>
    <scope>IDENTIFICATION</scope>
</reference>
<protein>
    <submittedName>
        <fullName evidence="2">PPM-type phosphatase domain-containing protein</fullName>
    </submittedName>
</protein>
<dbReference type="WBParaSite" id="PS1159_v2.g18172.t1">
    <property type="protein sequence ID" value="PS1159_v2.g18172.t1"/>
    <property type="gene ID" value="PS1159_v2.g18172"/>
</dbReference>
<evidence type="ECO:0000313" key="1">
    <source>
        <dbReference type="Proteomes" id="UP000887580"/>
    </source>
</evidence>
<evidence type="ECO:0000313" key="2">
    <source>
        <dbReference type="WBParaSite" id="PS1159_v2.g18172.t1"/>
    </source>
</evidence>
<accession>A0AC35FK36</accession>
<proteinExistence type="predicted"/>
<name>A0AC35FK36_9BILA</name>
<organism evidence="1 2">
    <name type="scientific">Panagrolaimus sp. PS1159</name>
    <dbReference type="NCBI Taxonomy" id="55785"/>
    <lineage>
        <taxon>Eukaryota</taxon>
        <taxon>Metazoa</taxon>
        <taxon>Ecdysozoa</taxon>
        <taxon>Nematoda</taxon>
        <taxon>Chromadorea</taxon>
        <taxon>Rhabditida</taxon>
        <taxon>Tylenchina</taxon>
        <taxon>Panagrolaimomorpha</taxon>
        <taxon>Panagrolaimoidea</taxon>
        <taxon>Panagrolaimidae</taxon>
        <taxon>Panagrolaimus</taxon>
    </lineage>
</organism>
<sequence length="299" mass="32999">MAATTINSQGQQSSDLVKVGFSDLKQGESSFWNYESKLFSSSAHQGSREYMEDRTLCLCDQANKFSIFSVFDGHGGDFVSDFLEKNFTDRLRHRLLNTDMTKSDALKDAVTSEIHQFDKDMEKVNPDQTKEAGSTLTSVLVYNNKLYVIQIGDSKAVACDSVGNHVVLTKEHKPSNPQEKNRIIKAGGHIENIGVDRVEGVLAVSRAVGDCQFKGNDVVSVHPDIVEIDLTKDSYNYIIIGSDGLFDVVPAKEAIEFANAYIKERGIDGLPKLANALCQEALNRKSQDNVSVIVVKLML</sequence>
<dbReference type="Proteomes" id="UP000887580">
    <property type="component" value="Unplaced"/>
</dbReference>